<accession>A0A0C1US17</accession>
<feature type="domain" description="ATP-grasp" evidence="14">
    <location>
        <begin position="107"/>
        <end position="313"/>
    </location>
</feature>
<dbReference type="Pfam" id="PF02843">
    <property type="entry name" value="GARS_C"/>
    <property type="match status" value="1"/>
</dbReference>
<dbReference type="AlphaFoldDB" id="A0A0C1US17"/>
<dbReference type="Gene3D" id="3.30.470.20">
    <property type="entry name" value="ATP-grasp fold, B domain"/>
    <property type="match status" value="1"/>
</dbReference>
<dbReference type="GO" id="GO:0005524">
    <property type="term" value="F:ATP binding"/>
    <property type="evidence" value="ECO:0007669"/>
    <property type="project" value="UniProtKB-UniRule"/>
</dbReference>
<comment type="catalytic activity">
    <reaction evidence="12">
        <text>5-phospho-beta-D-ribosylamine + glycine + ATP = N(1)-(5-phospho-beta-D-ribosyl)glycinamide + ADP + phosphate + H(+)</text>
        <dbReference type="Rhea" id="RHEA:17453"/>
        <dbReference type="ChEBI" id="CHEBI:15378"/>
        <dbReference type="ChEBI" id="CHEBI:30616"/>
        <dbReference type="ChEBI" id="CHEBI:43474"/>
        <dbReference type="ChEBI" id="CHEBI:57305"/>
        <dbReference type="ChEBI" id="CHEBI:58681"/>
        <dbReference type="ChEBI" id="CHEBI:143788"/>
        <dbReference type="ChEBI" id="CHEBI:456216"/>
        <dbReference type="EC" id="6.3.4.13"/>
    </reaction>
</comment>
<evidence type="ECO:0000256" key="8">
    <source>
        <dbReference type="ARBA" id="ARBA00022840"/>
    </source>
</evidence>
<evidence type="ECO:0000313" key="17">
    <source>
        <dbReference type="Proteomes" id="UP000031594"/>
    </source>
</evidence>
<organism evidence="16 18">
    <name type="scientific">Methylacidiphilum kamchatkense Kam1</name>
    <dbReference type="NCBI Taxonomy" id="1202785"/>
    <lineage>
        <taxon>Bacteria</taxon>
        <taxon>Pseudomonadati</taxon>
        <taxon>Verrucomicrobiota</taxon>
        <taxon>Methylacidiphilae</taxon>
        <taxon>Methylacidiphilales</taxon>
        <taxon>Methylacidiphilaceae</taxon>
        <taxon>Methylacidiphilum (ex Ratnadevi et al. 2023)</taxon>
    </lineage>
</organism>
<dbReference type="PROSITE" id="PS50975">
    <property type="entry name" value="ATP_GRASP"/>
    <property type="match status" value="1"/>
</dbReference>
<evidence type="ECO:0000313" key="16">
    <source>
        <dbReference type="EMBL" id="QDQ42969.1"/>
    </source>
</evidence>
<evidence type="ECO:0000256" key="3">
    <source>
        <dbReference type="ARBA" id="ARBA00005174"/>
    </source>
</evidence>
<evidence type="ECO:0000256" key="13">
    <source>
        <dbReference type="PROSITE-ProRule" id="PRU00409"/>
    </source>
</evidence>
<dbReference type="SMART" id="SM01210">
    <property type="entry name" value="GARS_C"/>
    <property type="match status" value="1"/>
</dbReference>
<evidence type="ECO:0000256" key="1">
    <source>
        <dbReference type="ARBA" id="ARBA00001936"/>
    </source>
</evidence>
<evidence type="ECO:0000256" key="10">
    <source>
        <dbReference type="ARBA" id="ARBA00042242"/>
    </source>
</evidence>
<reference evidence="16" key="2">
    <citation type="journal article" date="2019" name="BMC Genomics">
        <title>Complete genome sequence analysis of the thermoacidophilic verrucomicrobial methanotroph 'Candidatus Methylacidiphilum kamchatkense' strain Kam1 and comparison with its closest relatives.</title>
        <authorList>
            <person name="Kruse T."/>
            <person name="Ratnadevi C.M."/>
            <person name="Erikstad H.A."/>
            <person name="Birkeland N.K."/>
        </authorList>
    </citation>
    <scope>NUCLEOTIDE SEQUENCE</scope>
    <source>
        <strain evidence="16">Kam1</strain>
    </source>
</reference>
<dbReference type="Gene3D" id="3.40.50.20">
    <property type="match status" value="1"/>
</dbReference>
<evidence type="ECO:0000313" key="18">
    <source>
        <dbReference type="Proteomes" id="UP000315925"/>
    </source>
</evidence>
<dbReference type="KEGG" id="mkc:kam1_1755"/>
<name>A0A0C1US17_9BACT</name>
<evidence type="ECO:0000256" key="5">
    <source>
        <dbReference type="ARBA" id="ARBA00022598"/>
    </source>
</evidence>
<comment type="similarity">
    <text evidence="9 12">Belongs to the GARS family.</text>
</comment>
<dbReference type="SMART" id="SM01209">
    <property type="entry name" value="GARS_A"/>
    <property type="match status" value="1"/>
</dbReference>
<evidence type="ECO:0000256" key="11">
    <source>
        <dbReference type="ARBA" id="ARBA00042864"/>
    </source>
</evidence>
<dbReference type="InterPro" id="IPR020561">
    <property type="entry name" value="PRibGlycinamid_synth_ATP-grasp"/>
</dbReference>
<dbReference type="SUPFAM" id="SSF52440">
    <property type="entry name" value="PreATP-grasp domain"/>
    <property type="match status" value="1"/>
</dbReference>
<dbReference type="PANTHER" id="PTHR43472:SF1">
    <property type="entry name" value="PHOSPHORIBOSYLAMINE--GLYCINE LIGASE, CHLOROPLASTIC"/>
    <property type="match status" value="1"/>
</dbReference>
<dbReference type="InterPro" id="IPR000115">
    <property type="entry name" value="PRibGlycinamide_synth"/>
</dbReference>
<keyword evidence="7 12" id="KW-0658">Purine biosynthesis</keyword>
<dbReference type="SUPFAM" id="SSF51246">
    <property type="entry name" value="Rudiment single hybrid motif"/>
    <property type="match status" value="1"/>
</dbReference>
<dbReference type="Gene3D" id="3.90.600.10">
    <property type="entry name" value="Phosphoribosylglycinamide synthetase, C-terminal domain"/>
    <property type="match status" value="1"/>
</dbReference>
<keyword evidence="17" id="KW-1185">Reference proteome</keyword>
<evidence type="ECO:0000256" key="6">
    <source>
        <dbReference type="ARBA" id="ARBA00022741"/>
    </source>
</evidence>
<reference evidence="15 17" key="1">
    <citation type="submission" date="2014-08" db="EMBL/GenBank/DDBJ databases">
        <title>Methylacidiphilum kamchatkense strain Kam1 draft genome sequence.</title>
        <authorList>
            <person name="Birkeland N.-K."/>
            <person name="Erikstad H.A."/>
        </authorList>
    </citation>
    <scope>NUCLEOTIDE SEQUENCE [LARGE SCALE GENOMIC DNA]</scope>
    <source>
        <strain evidence="15 17">Kam1</strain>
    </source>
</reference>
<keyword evidence="5 12" id="KW-0436">Ligase</keyword>
<sequence>MKVLVVGGGGREHALCWSFKKDPTVKKIFVAPGNAGTEEFCTNLPIGIYDMDNLFHWARENRPDLTVVGPEAPLCDGIADKFESIGLKIVGPKKRAARLEGSKAWTKELMVHYKIPTAEARIFENPIDAIHFSKSFHFPQVIKADGLASGKGVLIVHDPTQAENSIRKLMDQKIFGAACKKILIEEFLEGIELSLFVLLDGQNYRVLAAIHDYKKAFDFDKGLNTGGMGAFFPSPIFDASLQSSIEKKILLPLLEAFQKEQIIYKGILYAGLMITRFGPAVLEFNIRLGDPEAQVLIPALQTSFLEIAQALTETKLEALKIQFNENLHYVGVVVAAQGYPEHIEIGKEITLNEQGLTEEERKQSLLFHSGTKKIDGRLVSSSGRVLCSVGWAQSLEEAKKMAYRRIDTIHFEGMFYRKDIGQLHIPSFFLKQV</sequence>
<dbReference type="EMBL" id="JQNX01000002">
    <property type="protein sequence ID" value="KIE59114.1"/>
    <property type="molecule type" value="Genomic_DNA"/>
</dbReference>
<dbReference type="InterPro" id="IPR016185">
    <property type="entry name" value="PreATP-grasp_dom_sf"/>
</dbReference>
<protein>
    <recommendedName>
        <fullName evidence="4 12">Phosphoribosylamine--glycine ligase</fullName>
        <ecNumber evidence="4 12">6.3.4.13</ecNumber>
    </recommendedName>
    <alternativeName>
        <fullName evidence="12">GARS</fullName>
    </alternativeName>
    <alternativeName>
        <fullName evidence="10 12">Glycinamide ribonucleotide synthetase</fullName>
    </alternativeName>
    <alternativeName>
        <fullName evidence="11 12">Phosphoribosylglycinamide synthetase</fullName>
    </alternativeName>
</protein>
<evidence type="ECO:0000259" key="14">
    <source>
        <dbReference type="PROSITE" id="PS50975"/>
    </source>
</evidence>
<dbReference type="InterPro" id="IPR011761">
    <property type="entry name" value="ATP-grasp"/>
</dbReference>
<dbReference type="GO" id="GO:0009113">
    <property type="term" value="P:purine nucleobase biosynthetic process"/>
    <property type="evidence" value="ECO:0007669"/>
    <property type="project" value="InterPro"/>
</dbReference>
<evidence type="ECO:0000256" key="9">
    <source>
        <dbReference type="ARBA" id="ARBA00038345"/>
    </source>
</evidence>
<dbReference type="EC" id="6.3.4.13" evidence="4 12"/>
<dbReference type="PROSITE" id="PS00184">
    <property type="entry name" value="GARS"/>
    <property type="match status" value="1"/>
</dbReference>
<comment type="cofactor">
    <cofactor evidence="1">
        <name>Mn(2+)</name>
        <dbReference type="ChEBI" id="CHEBI:29035"/>
    </cofactor>
</comment>
<dbReference type="InterPro" id="IPR011054">
    <property type="entry name" value="Rudment_hybrid_motif"/>
</dbReference>
<comment type="pathway">
    <text evidence="3 12">Purine metabolism; IMP biosynthesis via de novo pathway; N(1)-(5-phospho-D-ribosyl)glycinamide from 5-phospho-alpha-D-ribose 1-diphosphate: step 2/2.</text>
</comment>
<dbReference type="InterPro" id="IPR020560">
    <property type="entry name" value="PRibGlycinamide_synth_C-dom"/>
</dbReference>
<dbReference type="RefSeq" id="WP_039721005.1">
    <property type="nucleotide sequence ID" value="NZ_CP037899.1"/>
</dbReference>
<evidence type="ECO:0000256" key="7">
    <source>
        <dbReference type="ARBA" id="ARBA00022755"/>
    </source>
</evidence>
<evidence type="ECO:0000256" key="12">
    <source>
        <dbReference type="HAMAP-Rule" id="MF_00138"/>
    </source>
</evidence>
<dbReference type="GO" id="GO:0046872">
    <property type="term" value="F:metal ion binding"/>
    <property type="evidence" value="ECO:0007669"/>
    <property type="project" value="InterPro"/>
</dbReference>
<dbReference type="InterPro" id="IPR020562">
    <property type="entry name" value="PRibGlycinamide_synth_N"/>
</dbReference>
<dbReference type="PANTHER" id="PTHR43472">
    <property type="entry name" value="PHOSPHORIBOSYLAMINE--GLYCINE LIGASE"/>
    <property type="match status" value="1"/>
</dbReference>
<dbReference type="Proteomes" id="UP000031594">
    <property type="component" value="Unassembled WGS sequence"/>
</dbReference>
<dbReference type="Pfam" id="PF01071">
    <property type="entry name" value="GARS_A"/>
    <property type="match status" value="1"/>
</dbReference>
<dbReference type="InterPro" id="IPR020559">
    <property type="entry name" value="PRibGlycinamide_synth_CS"/>
</dbReference>
<evidence type="ECO:0000256" key="2">
    <source>
        <dbReference type="ARBA" id="ARBA00001946"/>
    </source>
</evidence>
<dbReference type="Pfam" id="PF02844">
    <property type="entry name" value="GARS_N"/>
    <property type="match status" value="1"/>
</dbReference>
<dbReference type="Proteomes" id="UP000315925">
    <property type="component" value="Chromosome"/>
</dbReference>
<dbReference type="GO" id="GO:0004637">
    <property type="term" value="F:phosphoribosylamine-glycine ligase activity"/>
    <property type="evidence" value="ECO:0007669"/>
    <property type="project" value="UniProtKB-UniRule"/>
</dbReference>
<comment type="cofactor">
    <cofactor evidence="2">
        <name>Mg(2+)</name>
        <dbReference type="ChEBI" id="CHEBI:18420"/>
    </cofactor>
</comment>
<keyword evidence="6 13" id="KW-0547">Nucleotide-binding</keyword>
<dbReference type="UniPathway" id="UPA00074">
    <property type="reaction ID" value="UER00125"/>
</dbReference>
<proteinExistence type="inferred from homology"/>
<gene>
    <name evidence="12" type="primary">purD</name>
    <name evidence="15" type="ORF">A946_03600</name>
    <name evidence="16" type="ORF">kam1_1755</name>
</gene>
<dbReference type="NCBIfam" id="TIGR00877">
    <property type="entry name" value="purD"/>
    <property type="match status" value="1"/>
</dbReference>
<evidence type="ECO:0000256" key="4">
    <source>
        <dbReference type="ARBA" id="ARBA00013255"/>
    </source>
</evidence>
<dbReference type="HAMAP" id="MF_00138">
    <property type="entry name" value="GARS"/>
    <property type="match status" value="1"/>
</dbReference>
<dbReference type="GO" id="GO:0006189">
    <property type="term" value="P:'de novo' IMP biosynthetic process"/>
    <property type="evidence" value="ECO:0007669"/>
    <property type="project" value="UniProtKB-UniRule"/>
</dbReference>
<keyword evidence="8 13" id="KW-0067">ATP-binding</keyword>
<dbReference type="InterPro" id="IPR037123">
    <property type="entry name" value="PRibGlycinamide_synth_C_sf"/>
</dbReference>
<dbReference type="SUPFAM" id="SSF56059">
    <property type="entry name" value="Glutathione synthetase ATP-binding domain-like"/>
    <property type="match status" value="1"/>
</dbReference>
<dbReference type="OrthoDB" id="9807240at2"/>
<reference evidence="18" key="3">
    <citation type="submission" date="2019-03" db="EMBL/GenBank/DDBJ databases">
        <title>Complete genome of Methylacidiphilum kamchatkense Kam1.</title>
        <authorList>
            <person name="Kruse T."/>
            <person name="Murarilal Ratnadevi C."/>
            <person name="Erikstad H.-A."/>
            <person name="Birkeland N.-K."/>
        </authorList>
    </citation>
    <scope>NUCLEOTIDE SEQUENCE [LARGE SCALE GENOMIC DNA]</scope>
    <source>
        <strain evidence="18">kam1</strain>
    </source>
</reference>
<dbReference type="Gene3D" id="3.30.1490.20">
    <property type="entry name" value="ATP-grasp fold, A domain"/>
    <property type="match status" value="1"/>
</dbReference>
<evidence type="ECO:0000313" key="15">
    <source>
        <dbReference type="EMBL" id="KIE59114.1"/>
    </source>
</evidence>
<dbReference type="STRING" id="1202785.A946_03600"/>
<dbReference type="EMBL" id="CP037899">
    <property type="protein sequence ID" value="QDQ42969.1"/>
    <property type="molecule type" value="Genomic_DNA"/>
</dbReference>
<dbReference type="InterPro" id="IPR013815">
    <property type="entry name" value="ATP_grasp_subdomain_1"/>
</dbReference>